<feature type="non-terminal residue" evidence="1">
    <location>
        <position position="1"/>
    </location>
</feature>
<name>A0A067DDP3_CITSI</name>
<dbReference type="EMBL" id="KK785752">
    <property type="protein sequence ID" value="KDO40978.1"/>
    <property type="molecule type" value="Genomic_DNA"/>
</dbReference>
<sequence length="112" mass="12891">NICCSNVFYLQAVHNSACRKLTKELCDVIEDYSLVNFSTLDIQDKESVAKLVKLIDKSNGYIFAGMDASAVEFSKIAVRNVDWDYYRYPSFHLFQSLAEVQEKYIKDDDDVN</sequence>
<organism evidence="1 2">
    <name type="scientific">Citrus sinensis</name>
    <name type="common">Sweet orange</name>
    <name type="synonym">Citrus aurantium var. sinensis</name>
    <dbReference type="NCBI Taxonomy" id="2711"/>
    <lineage>
        <taxon>Eukaryota</taxon>
        <taxon>Viridiplantae</taxon>
        <taxon>Streptophyta</taxon>
        <taxon>Embryophyta</taxon>
        <taxon>Tracheophyta</taxon>
        <taxon>Spermatophyta</taxon>
        <taxon>Magnoliopsida</taxon>
        <taxon>eudicotyledons</taxon>
        <taxon>Gunneridae</taxon>
        <taxon>Pentapetalae</taxon>
        <taxon>rosids</taxon>
        <taxon>malvids</taxon>
        <taxon>Sapindales</taxon>
        <taxon>Rutaceae</taxon>
        <taxon>Aurantioideae</taxon>
        <taxon>Citrus</taxon>
    </lineage>
</organism>
<dbReference type="STRING" id="2711.A0A067DDP3"/>
<protein>
    <submittedName>
        <fullName evidence="1">Uncharacterized protein</fullName>
    </submittedName>
</protein>
<dbReference type="Proteomes" id="UP000027120">
    <property type="component" value="Unassembled WGS sequence"/>
</dbReference>
<gene>
    <name evidence="1" type="ORF">CISIN_1g0323362mg</name>
</gene>
<keyword evidence="2" id="KW-1185">Reference proteome</keyword>
<dbReference type="AlphaFoldDB" id="A0A067DDP3"/>
<proteinExistence type="predicted"/>
<reference evidence="1 2" key="1">
    <citation type="submission" date="2014-04" db="EMBL/GenBank/DDBJ databases">
        <authorList>
            <consortium name="International Citrus Genome Consortium"/>
            <person name="Gmitter F."/>
            <person name="Chen C."/>
            <person name="Farmerie W."/>
            <person name="Harkins T."/>
            <person name="Desany B."/>
            <person name="Mohiuddin M."/>
            <person name="Kodira C."/>
            <person name="Borodovsky M."/>
            <person name="Lomsadze A."/>
            <person name="Burns P."/>
            <person name="Jenkins J."/>
            <person name="Prochnik S."/>
            <person name="Shu S."/>
            <person name="Chapman J."/>
            <person name="Pitluck S."/>
            <person name="Schmutz J."/>
            <person name="Rokhsar D."/>
        </authorList>
    </citation>
    <scope>NUCLEOTIDE SEQUENCE</scope>
</reference>
<evidence type="ECO:0000313" key="2">
    <source>
        <dbReference type="Proteomes" id="UP000027120"/>
    </source>
</evidence>
<dbReference type="PaxDb" id="2711-XP_006494241.1"/>
<evidence type="ECO:0000313" key="1">
    <source>
        <dbReference type="EMBL" id="KDO40978.1"/>
    </source>
</evidence>
<accession>A0A067DDP3</accession>